<keyword evidence="8" id="KW-1185">Reference proteome</keyword>
<dbReference type="InterPro" id="IPR013595">
    <property type="entry name" value="Pept_S33_TAP-like_C"/>
</dbReference>
<dbReference type="RefSeq" id="WP_358357338.1">
    <property type="nucleotide sequence ID" value="NZ_JBEZFP010000067.1"/>
</dbReference>
<evidence type="ECO:0000256" key="1">
    <source>
        <dbReference type="ARBA" id="ARBA00010088"/>
    </source>
</evidence>
<dbReference type="GO" id="GO:0016787">
    <property type="term" value="F:hydrolase activity"/>
    <property type="evidence" value="ECO:0007669"/>
    <property type="project" value="UniProtKB-KW"/>
</dbReference>
<dbReference type="PANTHER" id="PTHR43248">
    <property type="entry name" value="2-SUCCINYL-6-HYDROXY-2,4-CYCLOHEXADIENE-1-CARBOXYLATE SYNTHASE"/>
    <property type="match status" value="1"/>
</dbReference>
<feature type="domain" description="AB hydrolase-1" evidence="5">
    <location>
        <begin position="138"/>
        <end position="366"/>
    </location>
</feature>
<feature type="region of interest" description="Disordered" evidence="4">
    <location>
        <begin position="36"/>
        <end position="70"/>
    </location>
</feature>
<dbReference type="InterPro" id="IPR051601">
    <property type="entry name" value="Serine_prot/Carboxylest_S33"/>
</dbReference>
<keyword evidence="3 7" id="KW-0378">Hydrolase</keyword>
<dbReference type="Proteomes" id="UP001551482">
    <property type="component" value="Unassembled WGS sequence"/>
</dbReference>
<organism evidence="7 8">
    <name type="scientific">Streptodolium elevatio</name>
    <dbReference type="NCBI Taxonomy" id="3157996"/>
    <lineage>
        <taxon>Bacteria</taxon>
        <taxon>Bacillati</taxon>
        <taxon>Actinomycetota</taxon>
        <taxon>Actinomycetes</taxon>
        <taxon>Kitasatosporales</taxon>
        <taxon>Streptomycetaceae</taxon>
        <taxon>Streptodolium</taxon>
    </lineage>
</organism>
<comment type="caution">
    <text evidence="7">The sequence shown here is derived from an EMBL/GenBank/DDBJ whole genome shotgun (WGS) entry which is preliminary data.</text>
</comment>
<evidence type="ECO:0000256" key="2">
    <source>
        <dbReference type="ARBA" id="ARBA00022729"/>
    </source>
</evidence>
<feature type="domain" description="Peptidase S33 tripeptidyl aminopeptidase-like C-terminal" evidence="6">
    <location>
        <begin position="463"/>
        <end position="554"/>
    </location>
</feature>
<feature type="compositionally biased region" description="Basic and acidic residues" evidence="4">
    <location>
        <begin position="186"/>
        <end position="205"/>
    </location>
</feature>
<dbReference type="PROSITE" id="PS51257">
    <property type="entry name" value="PROKAR_LIPOPROTEIN"/>
    <property type="match status" value="1"/>
</dbReference>
<evidence type="ECO:0000256" key="4">
    <source>
        <dbReference type="SAM" id="MobiDB-lite"/>
    </source>
</evidence>
<evidence type="ECO:0000259" key="6">
    <source>
        <dbReference type="Pfam" id="PF08386"/>
    </source>
</evidence>
<feature type="region of interest" description="Disordered" evidence="4">
    <location>
        <begin position="182"/>
        <end position="212"/>
    </location>
</feature>
<evidence type="ECO:0000256" key="3">
    <source>
        <dbReference type="ARBA" id="ARBA00022801"/>
    </source>
</evidence>
<comment type="similarity">
    <text evidence="1">Belongs to the peptidase S33 family.</text>
</comment>
<evidence type="ECO:0000313" key="7">
    <source>
        <dbReference type="EMBL" id="MEU8136621.1"/>
    </source>
</evidence>
<dbReference type="Pfam" id="PF08386">
    <property type="entry name" value="Abhydrolase_4"/>
    <property type="match status" value="1"/>
</dbReference>
<dbReference type="PANTHER" id="PTHR43248:SF29">
    <property type="entry name" value="TRIPEPTIDYL AMINOPEPTIDASE"/>
    <property type="match status" value="1"/>
</dbReference>
<protein>
    <submittedName>
        <fullName evidence="7">Alpha/beta hydrolase</fullName>
    </submittedName>
</protein>
<gene>
    <name evidence="7" type="ORF">AB0C36_24315</name>
</gene>
<keyword evidence="2" id="KW-0732">Signal</keyword>
<dbReference type="InterPro" id="IPR000073">
    <property type="entry name" value="AB_hydrolase_1"/>
</dbReference>
<sequence>MRISSRHGARLRGAIPAALVTAVFVAGCSSGGVASKVKDSAGNPGAGVPGAARGPGLDTTPIPGAKGQNDPSLTAFYTQQPDWKACADDPETAADEGELECASLRVPLDYANPGTKAITIAAMRYPASASGSARIGSLLTNPGGPGGSGLDYLKGSFESTDPAIHKAFDIVAFDPRGVGESSQVKCLDDAERDRRDAEDGPDPKDIAASTAFDDQRSKEFVEGCERNSGDLLPFVGTRNAARDMDILRVVVGDEQLNYLGYSYGTYLGALYAEEFPNRTGRLVLDGAVDPAADPLDDSIAQQVGFEKSFTRFAEDCATRPDCPLGSDPAKAALVGVDFLDGLRTSPLSTRLTDGRRLTSSLGWTGTIRLLYADEAQGWHALREALTAAMERGDGTPLVLYADDYNGRDENGKYDGSMDALSVISCADGMSEAPSPQRVQEVLDRLHREAPLFSRDTVAEDLDGPGCEFWPFRTTEKPHAVKAAGSKPILVIGTTGDPATPYAASERLAEGFENATLLTLEGEGHTAYGRGNACIDDAVNAYLLDGTMPAPDTRCS</sequence>
<proteinExistence type="inferred from homology"/>
<dbReference type="Gene3D" id="3.40.50.1820">
    <property type="entry name" value="alpha/beta hydrolase"/>
    <property type="match status" value="1"/>
</dbReference>
<dbReference type="Pfam" id="PF00561">
    <property type="entry name" value="Abhydrolase_1"/>
    <property type="match status" value="1"/>
</dbReference>
<dbReference type="EMBL" id="JBEZFP010000067">
    <property type="protein sequence ID" value="MEU8136621.1"/>
    <property type="molecule type" value="Genomic_DNA"/>
</dbReference>
<evidence type="ECO:0000313" key="8">
    <source>
        <dbReference type="Proteomes" id="UP001551482"/>
    </source>
</evidence>
<dbReference type="InterPro" id="IPR029058">
    <property type="entry name" value="AB_hydrolase_fold"/>
</dbReference>
<evidence type="ECO:0000259" key="5">
    <source>
        <dbReference type="Pfam" id="PF00561"/>
    </source>
</evidence>
<name>A0ABV3DLI9_9ACTN</name>
<dbReference type="SUPFAM" id="SSF53474">
    <property type="entry name" value="alpha/beta-Hydrolases"/>
    <property type="match status" value="1"/>
</dbReference>
<accession>A0ABV3DLI9</accession>
<reference evidence="7 8" key="1">
    <citation type="submission" date="2024-06" db="EMBL/GenBank/DDBJ databases">
        <title>The Natural Products Discovery Center: Release of the First 8490 Sequenced Strains for Exploring Actinobacteria Biosynthetic Diversity.</title>
        <authorList>
            <person name="Kalkreuter E."/>
            <person name="Kautsar S.A."/>
            <person name="Yang D."/>
            <person name="Bader C.D."/>
            <person name="Teijaro C.N."/>
            <person name="Fluegel L."/>
            <person name="Davis C.M."/>
            <person name="Simpson J.R."/>
            <person name="Lauterbach L."/>
            <person name="Steele A.D."/>
            <person name="Gui C."/>
            <person name="Meng S."/>
            <person name="Li G."/>
            <person name="Viehrig K."/>
            <person name="Ye F."/>
            <person name="Su P."/>
            <person name="Kiefer A.F."/>
            <person name="Nichols A."/>
            <person name="Cepeda A.J."/>
            <person name="Yan W."/>
            <person name="Fan B."/>
            <person name="Jiang Y."/>
            <person name="Adhikari A."/>
            <person name="Zheng C.-J."/>
            <person name="Schuster L."/>
            <person name="Cowan T.M."/>
            <person name="Smanski M.J."/>
            <person name="Chevrette M.G."/>
            <person name="De Carvalho L.P.S."/>
            <person name="Shen B."/>
        </authorList>
    </citation>
    <scope>NUCLEOTIDE SEQUENCE [LARGE SCALE GENOMIC DNA]</scope>
    <source>
        <strain evidence="7 8">NPDC048946</strain>
    </source>
</reference>